<accession>A0ABS6TDH2</accession>
<dbReference type="PANTHER" id="PTHR20858:SF19">
    <property type="entry name" value="PYRIDOXINE KINASE"/>
    <property type="match status" value="1"/>
</dbReference>
<sequence>MKKVVTIAGSDATGGGGIEADLKTFQEYGVFGFAAITSIVTMFPESGKHQLTPLDLNLIDKQIDSALAGPIDAIKTGLLPSREIIELTSQKLFDFSGPIVVDPVIAGKGTTDFLNADNVTAMREVLLPMAYITTPNLREAGILSGLGELKEKSQIEKAAKIIYSFGAKNVVIKGGGAGLPFDLYYNGEIFHYFPHPIIETTFNHGAGCTFAASITAALAKDYELFSAIKTSINFVQAAIKAGIAINPYVGHVWHGAYNHAEKRMEENHD</sequence>
<comment type="caution">
    <text evidence="15">The sequence shown here is derived from an EMBL/GenBank/DDBJ whole genome shotgun (WGS) entry which is preliminary data.</text>
</comment>
<evidence type="ECO:0000256" key="13">
    <source>
        <dbReference type="ARBA" id="ARBA00049293"/>
    </source>
</evidence>
<dbReference type="EC" id="2.7.1.35" evidence="2"/>
<keyword evidence="4" id="KW-0479">Metal-binding</keyword>
<evidence type="ECO:0000256" key="11">
    <source>
        <dbReference type="ARBA" id="ARBA00042396"/>
    </source>
</evidence>
<dbReference type="RefSeq" id="WP_218325924.1">
    <property type="nucleotide sequence ID" value="NZ_JAHUZB010000003.1"/>
</dbReference>
<gene>
    <name evidence="15" type="primary">thiD</name>
    <name evidence="15" type="ORF">KUA55_09315</name>
</gene>
<name>A0ABS6TDH2_9ENTE</name>
<dbReference type="Proteomes" id="UP000774130">
    <property type="component" value="Unassembled WGS sequence"/>
</dbReference>
<dbReference type="GO" id="GO:0008972">
    <property type="term" value="F:phosphomethylpyrimidine kinase activity"/>
    <property type="evidence" value="ECO:0007669"/>
    <property type="project" value="UniProtKB-EC"/>
</dbReference>
<dbReference type="Pfam" id="PF08543">
    <property type="entry name" value="Phos_pyr_kin"/>
    <property type="match status" value="1"/>
</dbReference>
<dbReference type="EMBL" id="JAHUZB010000003">
    <property type="protein sequence ID" value="MBV7390879.1"/>
    <property type="molecule type" value="Genomic_DNA"/>
</dbReference>
<evidence type="ECO:0000256" key="1">
    <source>
        <dbReference type="ARBA" id="ARBA00009879"/>
    </source>
</evidence>
<evidence type="ECO:0000256" key="9">
    <source>
        <dbReference type="ARBA" id="ARBA00042307"/>
    </source>
</evidence>
<reference evidence="15 16" key="1">
    <citation type="submission" date="2021-06" db="EMBL/GenBank/DDBJ databases">
        <title>Enterococcus alishanensis sp. nov., a novel lactic acid bacterium isolated from fresh coffee beans.</title>
        <authorList>
            <person name="Chen Y.-S."/>
        </authorList>
    </citation>
    <scope>NUCLEOTIDE SEQUENCE [LARGE SCALE GENOMIC DNA]</scope>
    <source>
        <strain evidence="15 16">ALS3</strain>
    </source>
</reference>
<comment type="catalytic activity">
    <reaction evidence="13">
        <text>pyridoxal + ATP = pyridoxal 5'-phosphate + ADP + H(+)</text>
        <dbReference type="Rhea" id="RHEA:10224"/>
        <dbReference type="ChEBI" id="CHEBI:15378"/>
        <dbReference type="ChEBI" id="CHEBI:17310"/>
        <dbReference type="ChEBI" id="CHEBI:30616"/>
        <dbReference type="ChEBI" id="CHEBI:456216"/>
        <dbReference type="ChEBI" id="CHEBI:597326"/>
        <dbReference type="EC" id="2.7.1.35"/>
    </reaction>
</comment>
<evidence type="ECO:0000313" key="16">
    <source>
        <dbReference type="Proteomes" id="UP000774130"/>
    </source>
</evidence>
<feature type="domain" description="Pyridoxamine kinase/Phosphomethylpyrimidine kinase" evidence="14">
    <location>
        <begin position="11"/>
        <end position="252"/>
    </location>
</feature>
<keyword evidence="5" id="KW-0547">Nucleotide-binding</keyword>
<keyword evidence="6 15" id="KW-0418">Kinase</keyword>
<evidence type="ECO:0000256" key="4">
    <source>
        <dbReference type="ARBA" id="ARBA00022723"/>
    </source>
</evidence>
<evidence type="ECO:0000313" key="15">
    <source>
        <dbReference type="EMBL" id="MBV7390879.1"/>
    </source>
</evidence>
<comment type="similarity">
    <text evidence="1">Belongs to the ThiD family.</text>
</comment>
<keyword evidence="8" id="KW-0460">Magnesium</keyword>
<evidence type="ECO:0000256" key="6">
    <source>
        <dbReference type="ARBA" id="ARBA00022777"/>
    </source>
</evidence>
<dbReference type="CDD" id="cd01169">
    <property type="entry name" value="HMPP_kinase"/>
    <property type="match status" value="1"/>
</dbReference>
<evidence type="ECO:0000256" key="7">
    <source>
        <dbReference type="ARBA" id="ARBA00022840"/>
    </source>
</evidence>
<evidence type="ECO:0000256" key="10">
    <source>
        <dbReference type="ARBA" id="ARBA00042348"/>
    </source>
</evidence>
<keyword evidence="3 15" id="KW-0808">Transferase</keyword>
<proteinExistence type="inferred from homology"/>
<evidence type="ECO:0000256" key="5">
    <source>
        <dbReference type="ARBA" id="ARBA00022741"/>
    </source>
</evidence>
<evidence type="ECO:0000256" key="8">
    <source>
        <dbReference type="ARBA" id="ARBA00022842"/>
    </source>
</evidence>
<dbReference type="InterPro" id="IPR004399">
    <property type="entry name" value="HMP/HMP-P_kinase_dom"/>
</dbReference>
<dbReference type="InterPro" id="IPR013749">
    <property type="entry name" value="PM/HMP-P_kinase-1"/>
</dbReference>
<dbReference type="PANTHER" id="PTHR20858">
    <property type="entry name" value="PHOSPHOMETHYLPYRIMIDINE KINASE"/>
    <property type="match status" value="1"/>
</dbReference>
<keyword evidence="16" id="KW-1185">Reference proteome</keyword>
<keyword evidence="7" id="KW-0067">ATP-binding</keyword>
<evidence type="ECO:0000259" key="14">
    <source>
        <dbReference type="Pfam" id="PF08543"/>
    </source>
</evidence>
<dbReference type="NCBIfam" id="TIGR00097">
    <property type="entry name" value="HMP-P_kinase"/>
    <property type="match status" value="1"/>
</dbReference>
<evidence type="ECO:0000256" key="2">
    <source>
        <dbReference type="ARBA" id="ARBA00012104"/>
    </source>
</evidence>
<dbReference type="GO" id="GO:0008902">
    <property type="term" value="F:hydroxymethylpyrimidine kinase activity"/>
    <property type="evidence" value="ECO:0007669"/>
    <property type="project" value="UniProtKB-EC"/>
</dbReference>
<organism evidence="15 16">
    <name type="scientific">Enterococcus alishanensis</name>
    <dbReference type="NCBI Taxonomy" id="1303817"/>
    <lineage>
        <taxon>Bacteria</taxon>
        <taxon>Bacillati</taxon>
        <taxon>Bacillota</taxon>
        <taxon>Bacilli</taxon>
        <taxon>Lactobacillales</taxon>
        <taxon>Enterococcaceae</taxon>
        <taxon>Enterococcus</taxon>
    </lineage>
</organism>
<protein>
    <recommendedName>
        <fullName evidence="2">pyridoxal kinase</fullName>
        <ecNumber evidence="2">2.7.1.35</ecNumber>
    </recommendedName>
    <alternativeName>
        <fullName evidence="10">PN/PL/PM kinase</fullName>
    </alternativeName>
    <alternativeName>
        <fullName evidence="11">Pyridoxal kinase</fullName>
    </alternativeName>
    <alternativeName>
        <fullName evidence="9">Pyridoxamine kinase</fullName>
    </alternativeName>
    <alternativeName>
        <fullName evidence="12">Vitamin B6 kinase</fullName>
    </alternativeName>
</protein>
<evidence type="ECO:0000256" key="3">
    <source>
        <dbReference type="ARBA" id="ARBA00022679"/>
    </source>
</evidence>
<evidence type="ECO:0000256" key="12">
    <source>
        <dbReference type="ARBA" id="ARBA00042531"/>
    </source>
</evidence>